<dbReference type="PANTHER" id="PTHR34859">
    <property type="entry name" value="UNNAMED PRODUCT"/>
    <property type="match status" value="1"/>
</dbReference>
<dbReference type="Pfam" id="PF01607">
    <property type="entry name" value="CBM_14"/>
    <property type="match status" value="1"/>
</dbReference>
<feature type="domain" description="Chitin-binding type-2" evidence="1">
    <location>
        <begin position="1557"/>
        <end position="1622"/>
    </location>
</feature>
<sequence>MAMRIGTTKPFTLMRASAESLGLDAMGVAPEEEGPSATVTYVTINVVLNRANGKIKEFGFDMNGNAFSLASMAALLGFDVADATNGITLGSPSFSIELPDNSSRPSMVEVGGTVSAIPFLPASTYIDATVVIRPRGYITVETATNVQMFGGAITLNAFSIAVNSTARPPVSYPTRPINCTTPAANGTTPAANGTAPAANCTAPAAVANTTAPAVNTTRPAVSNTTRFIYASVVVSCPDAGITRAAGSLTYNDGAVKVSVEGLGSILDGKITLNQLMLDYGKNGTYIAGAAAGGLAGYVGAIAVNVSTAPAANGKRPTSFALTLPEVNVGTVVRAIGPTADRLLPDFVKNTNLPKMLLETTDKVTGTGNRTNITTTYHVAVGPHSTTGVYADFVFDTDGILVGRVAMEKSLDLGAAVSLALSGSSLPVDIRNVIFIREPYVSMVSRRARARGMVSNDTQIGTSMGFGLSIPAIMGEGGVVAASMLLMDGNETRVGNFEISWEGSFSPVRHVTLTNAMVSFQRGKGTVVTANGTLANIQIAAVLEVPTGNNFTLMAEARNVQVASALKTLFPSTPDLIVKVLDPVRFSSINFGYNKALARFTCEASPDLTGVPGLRELIGYLGFKQDDIKVRPKPTEAAIEIAIVKSWELRMGGPFVGPASLDFVLAMSQTAVNTKFAAKADFAGQMRLPFLEPEVIWVGLGATVAYDSTAPPPSVSFTVRAAVSATTNPFYIKGFPWVKVSYIGGEIGLTPIAPPPFVSLYKVALGARGTVLSTEVDFALMWYQPTADFAVQFSLQNLDLQRMINEMGIRANLGPFNILVRDARMSFSRAAMPLPSGGVIPAGFKLGADIEFMTIGAKLDVLIDSTGFEAYFEVRDVTRARIIAEALAKAQKVLDALKINVELAKEIRLDLVRVQLVLRTTRVAFRFGVKAYLFGVDINFDIVLDTANTPWDQVLQTLSDKFIEPLTAACTKDSYTRGSSFVDRCPAGQERQGDFCYPTCPTTWQYGATGRTNICYQNCPPGYKDDGVGGTGLTCSQIACNPGQIWDGALICWNACNAGYTYKATRCYKNCPTGWYDDPAGLSCQRNTCEGNDEDNGAGMCYPACAAGYTSNKLTMCIQSSCPDGYRNDPLSCWRGSHTYGKCCCSVFSKSCCGVCNPGYTDTGCTCYRSPSTIWKKTYDRGTGYAKFRTYVKDSYLDGSTSALRSFTKQTQWRDTKPLVCGPDKDYDGAAICYDKCAAGYTGKAFVCWQSCPANQGLIDCGTYCAPRAAGSCANFIGATYQNCKNKYPARRMVLDMVLSGNYTDAQLQAAAAGDHSIYSGSAWDPKSVQIIDYTSQASVGIAESAGLLLPNATRPAAPIPASEAEQDQQQHETAAPVIPDSWQHLRIMHEVDDKADGAPIHNRVLQAASGTSDCVPDDKRASCWCAGKDDGVYPDPAGNKNRYAICAMGTGVLSRCPQFWVFDTTRTRCVHRNEAGAPVPLPIAPGSEIPTPPKSCKHRANGIYFRDSRDITSAYKCDNEVIIPKFCPKHKYLDTATNECKPIPAPVRKNPAPCMDPECFCLDKKDRRYVDVLLHDPQRYITCANGTGAWGTCPDFNQFNPVTRECGFVPPNATEPLADCEAVGCFCIGRADGIYTNPWTDKSGINCESEYSSEIVSSAAMQLPLHSGPRGSAGAAAAARAPAACVRSPLSTSFLLAWALLLGLGLCVRAVQSAAVMAHQQQQQHMEM</sequence>
<dbReference type="InterPro" id="IPR036508">
    <property type="entry name" value="Chitin-bd_dom_sf"/>
</dbReference>
<accession>A0A835W3L9</accession>
<feature type="domain" description="Chitin-binding type-2" evidence="1">
    <location>
        <begin position="1412"/>
        <end position="1476"/>
    </location>
</feature>
<proteinExistence type="predicted"/>
<dbReference type="InterPro" id="IPR002557">
    <property type="entry name" value="Chitin-bd_dom"/>
</dbReference>
<dbReference type="SMART" id="SM00494">
    <property type="entry name" value="ChtBD2"/>
    <property type="match status" value="3"/>
</dbReference>
<protein>
    <recommendedName>
        <fullName evidence="1">Chitin-binding type-2 domain-containing protein</fullName>
    </recommendedName>
</protein>
<gene>
    <name evidence="2" type="ORF">HYH02_011759</name>
</gene>
<name>A0A835W3L9_9CHLO</name>
<dbReference type="Gene3D" id="3.20.20.80">
    <property type="entry name" value="Glycosidases"/>
    <property type="match status" value="1"/>
</dbReference>
<dbReference type="EMBL" id="JAEHOD010000051">
    <property type="protein sequence ID" value="KAG2436048.1"/>
    <property type="molecule type" value="Genomic_DNA"/>
</dbReference>
<dbReference type="PANTHER" id="PTHR34859:SF2">
    <property type="entry name" value="LYSM DOMAIN-CONTAINING PROTEIN"/>
    <property type="match status" value="1"/>
</dbReference>
<dbReference type="Proteomes" id="UP000613740">
    <property type="component" value="Unassembled WGS sequence"/>
</dbReference>
<comment type="caution">
    <text evidence="2">The sequence shown here is derived from an EMBL/GenBank/DDBJ whole genome shotgun (WGS) entry which is preliminary data.</text>
</comment>
<reference evidence="2" key="1">
    <citation type="journal article" date="2020" name="bioRxiv">
        <title>Comparative genomics of Chlamydomonas.</title>
        <authorList>
            <person name="Craig R.J."/>
            <person name="Hasan A.R."/>
            <person name="Ness R.W."/>
            <person name="Keightley P.D."/>
        </authorList>
    </citation>
    <scope>NUCLEOTIDE SEQUENCE</scope>
    <source>
        <strain evidence="2">CCAP 11/173</strain>
    </source>
</reference>
<dbReference type="GO" id="GO:0008061">
    <property type="term" value="F:chitin binding"/>
    <property type="evidence" value="ECO:0007669"/>
    <property type="project" value="InterPro"/>
</dbReference>
<organism evidence="2 3">
    <name type="scientific">Chlamydomonas schloesseri</name>
    <dbReference type="NCBI Taxonomy" id="2026947"/>
    <lineage>
        <taxon>Eukaryota</taxon>
        <taxon>Viridiplantae</taxon>
        <taxon>Chlorophyta</taxon>
        <taxon>core chlorophytes</taxon>
        <taxon>Chlorophyceae</taxon>
        <taxon>CS clade</taxon>
        <taxon>Chlamydomonadales</taxon>
        <taxon>Chlamydomonadaceae</taxon>
        <taxon>Chlamydomonas</taxon>
    </lineage>
</organism>
<dbReference type="OrthoDB" id="528174at2759"/>
<dbReference type="SUPFAM" id="SSF57625">
    <property type="entry name" value="Invertebrate chitin-binding proteins"/>
    <property type="match status" value="1"/>
</dbReference>
<evidence type="ECO:0000313" key="3">
    <source>
        <dbReference type="Proteomes" id="UP000613740"/>
    </source>
</evidence>
<evidence type="ECO:0000313" key="2">
    <source>
        <dbReference type="EMBL" id="KAG2436048.1"/>
    </source>
</evidence>
<dbReference type="GO" id="GO:0005576">
    <property type="term" value="C:extracellular region"/>
    <property type="evidence" value="ECO:0007669"/>
    <property type="project" value="InterPro"/>
</dbReference>
<keyword evidence="3" id="KW-1185">Reference proteome</keyword>
<feature type="domain" description="Chitin-binding type-2" evidence="1">
    <location>
        <begin position="1494"/>
        <end position="1556"/>
    </location>
</feature>
<evidence type="ECO:0000259" key="1">
    <source>
        <dbReference type="SMART" id="SM00494"/>
    </source>
</evidence>